<dbReference type="AlphaFoldDB" id="A0A371DIW9"/>
<accession>A0A371DIW9</accession>
<evidence type="ECO:0000313" key="3">
    <source>
        <dbReference type="Proteomes" id="UP000256964"/>
    </source>
</evidence>
<sequence length="393" mass="43217">MDGPSLRFSPEWMPRPLQPSPWNTPQVSPLLVAKQPDLLPDVPPIPPLYLSTVARPTQEPNDIIHDFYNVAPVCFRLEGDGSVPQTVDMPLLHRSSSRPTHALAILSSLGQPPTLTAHGLSVPFDHSPIGHRPPSPSSPSSPYTPLQADPYFLPIDATLFSTKFGHDVARSLASVLPIKPASPLVRRDRSTGTQLVTLPLIPLYVPHPPSIPHLLLFGQGLPISPDQERSSDTPNYSRPTSARPPSTPSTSTLATYLLPICAIEEFPSAPAMSEIMARQCTEEALRDYVVFTQGLWRNVLLLAPTDLAIVDLARVAWNVTAEARRLRERQLTVPPSTRRPSKSPRPSQRELPALNVQYADANWLRVGEETIRLAPVPPSRRPSGPRSRKDLKS</sequence>
<organism evidence="2 3">
    <name type="scientific">Lentinus brumalis</name>
    <dbReference type="NCBI Taxonomy" id="2498619"/>
    <lineage>
        <taxon>Eukaryota</taxon>
        <taxon>Fungi</taxon>
        <taxon>Dikarya</taxon>
        <taxon>Basidiomycota</taxon>
        <taxon>Agaricomycotina</taxon>
        <taxon>Agaricomycetes</taxon>
        <taxon>Polyporales</taxon>
        <taxon>Polyporaceae</taxon>
        <taxon>Lentinus</taxon>
    </lineage>
</organism>
<feature type="region of interest" description="Disordered" evidence="1">
    <location>
        <begin position="374"/>
        <end position="393"/>
    </location>
</feature>
<name>A0A371DIW9_9APHY</name>
<evidence type="ECO:0000313" key="2">
    <source>
        <dbReference type="EMBL" id="RDX52485.1"/>
    </source>
</evidence>
<protein>
    <submittedName>
        <fullName evidence="2">Uncharacterized protein</fullName>
    </submittedName>
</protein>
<dbReference type="Proteomes" id="UP000256964">
    <property type="component" value="Unassembled WGS sequence"/>
</dbReference>
<dbReference type="OrthoDB" id="2802364at2759"/>
<keyword evidence="3" id="KW-1185">Reference proteome</keyword>
<gene>
    <name evidence="2" type="ORF">OH76DRAFT_161509</name>
</gene>
<feature type="region of interest" description="Disordered" evidence="1">
    <location>
        <begin position="123"/>
        <end position="145"/>
    </location>
</feature>
<reference evidence="2 3" key="1">
    <citation type="journal article" date="2018" name="Biotechnol. Biofuels">
        <title>Integrative visual omics of the white-rot fungus Polyporus brumalis exposes the biotechnological potential of its oxidative enzymes for delignifying raw plant biomass.</title>
        <authorList>
            <person name="Miyauchi S."/>
            <person name="Rancon A."/>
            <person name="Drula E."/>
            <person name="Hage H."/>
            <person name="Chaduli D."/>
            <person name="Favel A."/>
            <person name="Grisel S."/>
            <person name="Henrissat B."/>
            <person name="Herpoel-Gimbert I."/>
            <person name="Ruiz-Duenas F.J."/>
            <person name="Chevret D."/>
            <person name="Hainaut M."/>
            <person name="Lin J."/>
            <person name="Wang M."/>
            <person name="Pangilinan J."/>
            <person name="Lipzen A."/>
            <person name="Lesage-Meessen L."/>
            <person name="Navarro D."/>
            <person name="Riley R."/>
            <person name="Grigoriev I.V."/>
            <person name="Zhou S."/>
            <person name="Raouche S."/>
            <person name="Rosso M.N."/>
        </authorList>
    </citation>
    <scope>NUCLEOTIDE SEQUENCE [LARGE SCALE GENOMIC DNA]</scope>
    <source>
        <strain evidence="2 3">BRFM 1820</strain>
    </source>
</reference>
<feature type="compositionally biased region" description="Low complexity" evidence="1">
    <location>
        <begin position="236"/>
        <end position="250"/>
    </location>
</feature>
<feature type="region of interest" description="Disordered" evidence="1">
    <location>
        <begin position="1"/>
        <end position="20"/>
    </location>
</feature>
<evidence type="ECO:0000256" key="1">
    <source>
        <dbReference type="SAM" id="MobiDB-lite"/>
    </source>
</evidence>
<feature type="region of interest" description="Disordered" evidence="1">
    <location>
        <begin position="328"/>
        <end position="354"/>
    </location>
</feature>
<dbReference type="EMBL" id="KZ857390">
    <property type="protein sequence ID" value="RDX52485.1"/>
    <property type="molecule type" value="Genomic_DNA"/>
</dbReference>
<proteinExistence type="predicted"/>
<feature type="region of interest" description="Disordered" evidence="1">
    <location>
        <begin position="224"/>
        <end position="250"/>
    </location>
</feature>